<feature type="compositionally biased region" description="Basic and acidic residues" evidence="1">
    <location>
        <begin position="1"/>
        <end position="10"/>
    </location>
</feature>
<sequence>MQLLDFETHTRVPRRVPASAPAASPPTRRRRRQKISTERVEPRLRLAGGPCAPIHTTVSYAALGRANAAARWSRRRARRARESSGPLVLSPHLSHWFPRSRGSGLARSKVDRLGWSGRVIGPHTYMYAGAVGACSVHAHARRERMRRLPWPFVVGSLRRSQLQDGAATGQPPPYAGFGHDQQETSMGHTTGRATKCGERFGGRVVGAAEMRLMQSIGGSGGVEVPNCSLVFDAGASPASKRPKRVARVESRNSIDLSSEVAQSWAALTRKRRWLAMLLLIG</sequence>
<gene>
    <name evidence="2" type="ORF">BDY21DRAFT_105843</name>
</gene>
<proteinExistence type="predicted"/>
<protein>
    <submittedName>
        <fullName evidence="2">Uncharacterized protein</fullName>
    </submittedName>
</protein>
<reference evidence="2" key="1">
    <citation type="journal article" date="2020" name="Stud. Mycol.">
        <title>101 Dothideomycetes genomes: a test case for predicting lifestyles and emergence of pathogens.</title>
        <authorList>
            <person name="Haridas S."/>
            <person name="Albert R."/>
            <person name="Binder M."/>
            <person name="Bloem J."/>
            <person name="Labutti K."/>
            <person name="Salamov A."/>
            <person name="Andreopoulos B."/>
            <person name="Baker S."/>
            <person name="Barry K."/>
            <person name="Bills G."/>
            <person name="Bluhm B."/>
            <person name="Cannon C."/>
            <person name="Castanera R."/>
            <person name="Culley D."/>
            <person name="Daum C."/>
            <person name="Ezra D."/>
            <person name="Gonzalez J."/>
            <person name="Henrissat B."/>
            <person name="Kuo A."/>
            <person name="Liang C."/>
            <person name="Lipzen A."/>
            <person name="Lutzoni F."/>
            <person name="Magnuson J."/>
            <person name="Mondo S."/>
            <person name="Nolan M."/>
            <person name="Ohm R."/>
            <person name="Pangilinan J."/>
            <person name="Park H.-J."/>
            <person name="Ramirez L."/>
            <person name="Alfaro M."/>
            <person name="Sun H."/>
            <person name="Tritt A."/>
            <person name="Yoshinaga Y."/>
            <person name="Zwiers L.-H."/>
            <person name="Turgeon B."/>
            <person name="Goodwin S."/>
            <person name="Spatafora J."/>
            <person name="Crous P."/>
            <person name="Grigoriev I."/>
        </authorList>
    </citation>
    <scope>NUCLEOTIDE SEQUENCE</scope>
    <source>
        <strain evidence="2">ATCC 16933</strain>
    </source>
</reference>
<evidence type="ECO:0000256" key="1">
    <source>
        <dbReference type="SAM" id="MobiDB-lite"/>
    </source>
</evidence>
<dbReference type="EMBL" id="MU001691">
    <property type="protein sequence ID" value="KAF2454525.1"/>
    <property type="molecule type" value="Genomic_DNA"/>
</dbReference>
<name>A0A6A6NRY4_9PEZI</name>
<evidence type="ECO:0000313" key="3">
    <source>
        <dbReference type="Proteomes" id="UP000799766"/>
    </source>
</evidence>
<keyword evidence="3" id="KW-1185">Reference proteome</keyword>
<evidence type="ECO:0000313" key="2">
    <source>
        <dbReference type="EMBL" id="KAF2454525.1"/>
    </source>
</evidence>
<dbReference type="Proteomes" id="UP000799766">
    <property type="component" value="Unassembled WGS sequence"/>
</dbReference>
<feature type="region of interest" description="Disordered" evidence="1">
    <location>
        <begin position="1"/>
        <end position="40"/>
    </location>
</feature>
<feature type="compositionally biased region" description="Low complexity" evidence="1">
    <location>
        <begin position="15"/>
        <end position="26"/>
    </location>
</feature>
<accession>A0A6A6NRY4</accession>
<dbReference type="AlphaFoldDB" id="A0A6A6NRY4"/>
<organism evidence="2 3">
    <name type="scientific">Lineolata rhizophorae</name>
    <dbReference type="NCBI Taxonomy" id="578093"/>
    <lineage>
        <taxon>Eukaryota</taxon>
        <taxon>Fungi</taxon>
        <taxon>Dikarya</taxon>
        <taxon>Ascomycota</taxon>
        <taxon>Pezizomycotina</taxon>
        <taxon>Dothideomycetes</taxon>
        <taxon>Dothideomycetes incertae sedis</taxon>
        <taxon>Lineolatales</taxon>
        <taxon>Lineolataceae</taxon>
        <taxon>Lineolata</taxon>
    </lineage>
</organism>